<reference evidence="1" key="1">
    <citation type="submission" date="2019-11" db="EMBL/GenBank/DDBJ databases">
        <title>Draft Genome Sequence of Plant Growth-Promoting Rhizosphere-Associated Bacteria.</title>
        <authorList>
            <person name="Vasilyev I.Y."/>
            <person name="Radchenko V."/>
            <person name="Ilnitskaya E.V."/>
        </authorList>
    </citation>
    <scope>NUCLEOTIDE SEQUENCE</scope>
    <source>
        <strain evidence="1">VRA_517_n</strain>
    </source>
</reference>
<proteinExistence type="predicted"/>
<gene>
    <name evidence="1" type="ORF">GKC39_18445</name>
</gene>
<organism evidence="1">
    <name type="scientific">Bacillus velezensis</name>
    <dbReference type="NCBI Taxonomy" id="492670"/>
    <lineage>
        <taxon>Bacteria</taxon>
        <taxon>Bacillati</taxon>
        <taxon>Bacillota</taxon>
        <taxon>Bacilli</taxon>
        <taxon>Bacillales</taxon>
        <taxon>Bacillaceae</taxon>
        <taxon>Bacillus</taxon>
        <taxon>Bacillus amyloliquefaciens group</taxon>
    </lineage>
</organism>
<sequence>MSKDLSEVKIEQKHIDLMKACENGATIWGYRDALLAREIQKFDLSFLKFIQDLDELGKYDPEVNKLTGAERLPYFGCILQPDGLTYVERWVQNDSCLSKR</sequence>
<comment type="caution">
    <text evidence="1">The sequence shown here is derived from an EMBL/GenBank/DDBJ whole genome shotgun (WGS) entry which is preliminary data.</text>
</comment>
<evidence type="ECO:0000313" key="1">
    <source>
        <dbReference type="EMBL" id="MSE04023.1"/>
    </source>
</evidence>
<accession>A0A6A8LLA6</accession>
<dbReference type="AlphaFoldDB" id="A0A6A8LLA6"/>
<dbReference type="RefSeq" id="WP_154303266.1">
    <property type="nucleotide sequence ID" value="NZ_WKKV01000014.1"/>
</dbReference>
<dbReference type="EMBL" id="WKKV01000014">
    <property type="protein sequence ID" value="MSE04023.1"/>
    <property type="molecule type" value="Genomic_DNA"/>
</dbReference>
<name>A0A6A8LLA6_BACVE</name>
<protein>
    <submittedName>
        <fullName evidence="1">Uncharacterized protein</fullName>
    </submittedName>
</protein>